<accession>A0A563UKE8</accession>
<evidence type="ECO:0000313" key="1">
    <source>
        <dbReference type="EMBL" id="TWR31746.1"/>
    </source>
</evidence>
<proteinExistence type="predicted"/>
<dbReference type="InterPro" id="IPR027961">
    <property type="entry name" value="DUF4442"/>
</dbReference>
<dbReference type="SUPFAM" id="SSF54637">
    <property type="entry name" value="Thioesterase/thiol ester dehydrase-isomerase"/>
    <property type="match status" value="1"/>
</dbReference>
<gene>
    <name evidence="1" type="ORF">FPZ43_02030</name>
</gene>
<organism evidence="1 2">
    <name type="scientific">Mucilaginibacter pallidiroseus</name>
    <dbReference type="NCBI Taxonomy" id="2599295"/>
    <lineage>
        <taxon>Bacteria</taxon>
        <taxon>Pseudomonadati</taxon>
        <taxon>Bacteroidota</taxon>
        <taxon>Sphingobacteriia</taxon>
        <taxon>Sphingobacteriales</taxon>
        <taxon>Sphingobacteriaceae</taxon>
        <taxon>Mucilaginibacter</taxon>
    </lineage>
</organism>
<reference evidence="1 2" key="1">
    <citation type="submission" date="2019-07" db="EMBL/GenBank/DDBJ databases">
        <authorList>
            <person name="Kim J."/>
        </authorList>
    </citation>
    <scope>NUCLEOTIDE SEQUENCE [LARGE SCALE GENOMIC DNA]</scope>
    <source>
        <strain evidence="2">dk17</strain>
    </source>
</reference>
<keyword evidence="2" id="KW-1185">Reference proteome</keyword>
<comment type="caution">
    <text evidence="1">The sequence shown here is derived from an EMBL/GenBank/DDBJ whole genome shotgun (WGS) entry which is preliminary data.</text>
</comment>
<dbReference type="AlphaFoldDB" id="A0A563UKE8"/>
<evidence type="ECO:0000313" key="2">
    <source>
        <dbReference type="Proteomes" id="UP000320042"/>
    </source>
</evidence>
<dbReference type="InterPro" id="IPR029069">
    <property type="entry name" value="HotDog_dom_sf"/>
</dbReference>
<name>A0A563UKE8_9SPHI</name>
<dbReference type="OrthoDB" id="9814774at2"/>
<dbReference type="Proteomes" id="UP000320042">
    <property type="component" value="Unassembled WGS sequence"/>
</dbReference>
<sequence length="158" mass="18436">MVVSQNTLKWLMRLYPPLFFQRIWVIGFYDDFKQVNVKVNKSLLNKNPNGSIFGGTIMTAADPFYPVMFSHLLDRKGEKKLRIWSKSVRVDFLKPALTNLFFQITLTDDEVNEALEILTAIGKFEKVYHIEMYNKKNEVCAAVAIEVYVRDLTYQPVF</sequence>
<dbReference type="EMBL" id="VOEJ01000001">
    <property type="protein sequence ID" value="TWR31746.1"/>
    <property type="molecule type" value="Genomic_DNA"/>
</dbReference>
<protein>
    <submittedName>
        <fullName evidence="1">DUF4442 domain-containing protein</fullName>
    </submittedName>
</protein>
<dbReference type="Pfam" id="PF14539">
    <property type="entry name" value="DUF4442"/>
    <property type="match status" value="1"/>
</dbReference>
<dbReference type="Gene3D" id="3.10.129.10">
    <property type="entry name" value="Hotdog Thioesterase"/>
    <property type="match status" value="1"/>
</dbReference>